<reference evidence="2" key="1">
    <citation type="submission" date="2023-03" db="UniProtKB">
        <authorList>
            <consortium name="EnsemblPlants"/>
        </authorList>
    </citation>
    <scope>IDENTIFICATION</scope>
</reference>
<dbReference type="AlphaFoldDB" id="A0A9I9EK81"/>
<dbReference type="PANTHER" id="PTHR47765:SF2">
    <property type="entry name" value="EXONUCLEASE MUT-7 HOMOLOG"/>
    <property type="match status" value="1"/>
</dbReference>
<keyword evidence="1" id="KW-0175">Coiled coil</keyword>
<evidence type="ECO:0000256" key="1">
    <source>
        <dbReference type="SAM" id="Coils"/>
    </source>
</evidence>
<evidence type="ECO:0000313" key="2">
    <source>
        <dbReference type="EnsemblPlants" id="MELO3C035005.2.1"/>
    </source>
</evidence>
<dbReference type="InterPro" id="IPR052408">
    <property type="entry name" value="Exonuclease_MUT-7-like"/>
</dbReference>
<proteinExistence type="predicted"/>
<dbReference type="EnsemblPlants" id="MELO3C035005.2.1">
    <property type="protein sequence ID" value="MELO3C035005.2.1"/>
    <property type="gene ID" value="MELO3C035005.2"/>
</dbReference>
<sequence length="328" mass="37558">MKSPNLFDIVSSVCFCLLGVHCRSQAIAASFVCVSFRRCPWLLVRCFIVALSRGYTAAVDVLEHFSIHQSGQSLLYSMLQNNEFKAAEKWATFMGNPMLHLLVQDLINRNKLKSAYGVIKKNDLQKEFPDVYQKCKRGTLVTPMLSLKNLAEEGCWDGAEAKINSNRQFLEYLVYLALEAGYFKKVDELCNRYSLTGFLNNKGISQKILQVENKELKGAARKQRIERKGSYGQKLPNHYLNLNQLIAGDILWVDNADALHHATRHIEECSCRNKAYSIRIWAICNVKHLVSSLRHEIKELNERLETANARAQSFEKKQGYCNKKKFIL</sequence>
<accession>A0A9I9EK81</accession>
<dbReference type="PANTHER" id="PTHR47765">
    <property type="entry name" value="3'-5' EXONUCLEASE DOMAIN-CONTAINING PROTEIN"/>
    <property type="match status" value="1"/>
</dbReference>
<organism evidence="2">
    <name type="scientific">Cucumis melo</name>
    <name type="common">Muskmelon</name>
    <dbReference type="NCBI Taxonomy" id="3656"/>
    <lineage>
        <taxon>Eukaryota</taxon>
        <taxon>Viridiplantae</taxon>
        <taxon>Streptophyta</taxon>
        <taxon>Embryophyta</taxon>
        <taxon>Tracheophyta</taxon>
        <taxon>Spermatophyta</taxon>
        <taxon>Magnoliopsida</taxon>
        <taxon>eudicotyledons</taxon>
        <taxon>Gunneridae</taxon>
        <taxon>Pentapetalae</taxon>
        <taxon>rosids</taxon>
        <taxon>fabids</taxon>
        <taxon>Cucurbitales</taxon>
        <taxon>Cucurbitaceae</taxon>
        <taxon>Benincaseae</taxon>
        <taxon>Cucumis</taxon>
    </lineage>
</organism>
<feature type="coiled-coil region" evidence="1">
    <location>
        <begin position="290"/>
        <end position="317"/>
    </location>
</feature>
<name>A0A9I9EK81_CUCME</name>
<dbReference type="Gramene" id="MELO3C035005.2.1">
    <property type="protein sequence ID" value="MELO3C035005.2.1"/>
    <property type="gene ID" value="MELO3C035005.2"/>
</dbReference>
<protein>
    <submittedName>
        <fullName evidence="2">Uncharacterized protein</fullName>
    </submittedName>
</protein>